<evidence type="ECO:0000256" key="2">
    <source>
        <dbReference type="ARBA" id="ARBA00023125"/>
    </source>
</evidence>
<dbReference type="SMART" id="SM00895">
    <property type="entry name" value="FCD"/>
    <property type="match status" value="1"/>
</dbReference>
<evidence type="ECO:0000259" key="5">
    <source>
        <dbReference type="PROSITE" id="PS50949"/>
    </source>
</evidence>
<feature type="region of interest" description="Disordered" evidence="4">
    <location>
        <begin position="1"/>
        <end position="26"/>
    </location>
</feature>
<dbReference type="PROSITE" id="PS50949">
    <property type="entry name" value="HTH_GNTR"/>
    <property type="match status" value="1"/>
</dbReference>
<dbReference type="GO" id="GO:0003677">
    <property type="term" value="F:DNA binding"/>
    <property type="evidence" value="ECO:0007669"/>
    <property type="project" value="UniProtKB-KW"/>
</dbReference>
<dbReference type="Gene3D" id="1.20.120.530">
    <property type="entry name" value="GntR ligand-binding domain-like"/>
    <property type="match status" value="1"/>
</dbReference>
<dbReference type="InterPro" id="IPR000524">
    <property type="entry name" value="Tscrpt_reg_HTH_GntR"/>
</dbReference>
<keyword evidence="7" id="KW-1185">Reference proteome</keyword>
<name>A0A4R7BVL5_9HYPH</name>
<dbReference type="SUPFAM" id="SSF46785">
    <property type="entry name" value="Winged helix' DNA-binding domain"/>
    <property type="match status" value="1"/>
</dbReference>
<dbReference type="PANTHER" id="PTHR43537">
    <property type="entry name" value="TRANSCRIPTIONAL REGULATOR, GNTR FAMILY"/>
    <property type="match status" value="1"/>
</dbReference>
<sequence length="246" mass="26899">MAKARSQASAEIVPLPSRAPKSPRRANATAIYEAIRRAIVEQALKPGAKLPEDTIGAGFGVSRTIAREALRRLAESGLVEIKRNRGASVAQPSWEEARDIFDIRMALERIVVERLAGRLTAAQIRRLEDHAAEEERAAGDREPRSVRLATEFHVLLAEMTGSETLARYVAEVSWRCGLTLTLYSRPHSAECGVNEHREIIAALAAGDAAMAVAVMDRHLHGVVSRALIDPPAKASDLAEILRRYSD</sequence>
<dbReference type="Proteomes" id="UP000295122">
    <property type="component" value="Unassembled WGS sequence"/>
</dbReference>
<dbReference type="SUPFAM" id="SSF48008">
    <property type="entry name" value="GntR ligand-binding domain-like"/>
    <property type="match status" value="1"/>
</dbReference>
<dbReference type="SMART" id="SM00345">
    <property type="entry name" value="HTH_GNTR"/>
    <property type="match status" value="1"/>
</dbReference>
<gene>
    <name evidence="6" type="ORF">EV668_3911</name>
</gene>
<evidence type="ECO:0000256" key="4">
    <source>
        <dbReference type="SAM" id="MobiDB-lite"/>
    </source>
</evidence>
<proteinExistence type="predicted"/>
<comment type="caution">
    <text evidence="6">The sequence shown here is derived from an EMBL/GenBank/DDBJ whole genome shotgun (WGS) entry which is preliminary data.</text>
</comment>
<evidence type="ECO:0000313" key="7">
    <source>
        <dbReference type="Proteomes" id="UP000295122"/>
    </source>
</evidence>
<keyword evidence="1" id="KW-0805">Transcription regulation</keyword>
<evidence type="ECO:0000256" key="3">
    <source>
        <dbReference type="ARBA" id="ARBA00023163"/>
    </source>
</evidence>
<evidence type="ECO:0000256" key="1">
    <source>
        <dbReference type="ARBA" id="ARBA00023015"/>
    </source>
</evidence>
<dbReference type="InterPro" id="IPR036390">
    <property type="entry name" value="WH_DNA-bd_sf"/>
</dbReference>
<dbReference type="GO" id="GO:0003700">
    <property type="term" value="F:DNA-binding transcription factor activity"/>
    <property type="evidence" value="ECO:0007669"/>
    <property type="project" value="InterPro"/>
</dbReference>
<dbReference type="InterPro" id="IPR008920">
    <property type="entry name" value="TF_FadR/GntR_C"/>
</dbReference>
<dbReference type="Pfam" id="PF00392">
    <property type="entry name" value="GntR"/>
    <property type="match status" value="1"/>
</dbReference>
<dbReference type="AlphaFoldDB" id="A0A4R7BVL5"/>
<feature type="domain" description="HTH gntR-type" evidence="5">
    <location>
        <begin position="25"/>
        <end position="92"/>
    </location>
</feature>
<dbReference type="RefSeq" id="WP_133773204.1">
    <property type="nucleotide sequence ID" value="NZ_SNZR01000015.1"/>
</dbReference>
<dbReference type="Gene3D" id="1.10.10.10">
    <property type="entry name" value="Winged helix-like DNA-binding domain superfamily/Winged helix DNA-binding domain"/>
    <property type="match status" value="1"/>
</dbReference>
<protein>
    <submittedName>
        <fullName evidence="6">DNA-binding GntR family transcriptional regulator</fullName>
    </submittedName>
</protein>
<organism evidence="6 7">
    <name type="scientific">Enterovirga rhinocerotis</name>
    <dbReference type="NCBI Taxonomy" id="1339210"/>
    <lineage>
        <taxon>Bacteria</taxon>
        <taxon>Pseudomonadati</taxon>
        <taxon>Pseudomonadota</taxon>
        <taxon>Alphaproteobacteria</taxon>
        <taxon>Hyphomicrobiales</taxon>
        <taxon>Methylobacteriaceae</taxon>
        <taxon>Enterovirga</taxon>
    </lineage>
</organism>
<dbReference type="CDD" id="cd07377">
    <property type="entry name" value="WHTH_GntR"/>
    <property type="match status" value="1"/>
</dbReference>
<evidence type="ECO:0000313" key="6">
    <source>
        <dbReference type="EMBL" id="TDR88046.1"/>
    </source>
</evidence>
<dbReference type="InterPro" id="IPR036388">
    <property type="entry name" value="WH-like_DNA-bd_sf"/>
</dbReference>
<keyword evidence="2 6" id="KW-0238">DNA-binding</keyword>
<dbReference type="PANTHER" id="PTHR43537:SF53">
    <property type="entry name" value="HTH-TYPE TRANSCRIPTIONAL REPRESSOR NANR"/>
    <property type="match status" value="1"/>
</dbReference>
<dbReference type="EMBL" id="SNZR01000015">
    <property type="protein sequence ID" value="TDR88046.1"/>
    <property type="molecule type" value="Genomic_DNA"/>
</dbReference>
<accession>A0A4R7BVL5</accession>
<dbReference type="Pfam" id="PF07729">
    <property type="entry name" value="FCD"/>
    <property type="match status" value="1"/>
</dbReference>
<dbReference type="InterPro" id="IPR011711">
    <property type="entry name" value="GntR_C"/>
</dbReference>
<keyword evidence="3" id="KW-0804">Transcription</keyword>
<reference evidence="6 7" key="1">
    <citation type="submission" date="2019-03" db="EMBL/GenBank/DDBJ databases">
        <title>Genomic Encyclopedia of Type Strains, Phase IV (KMG-IV): sequencing the most valuable type-strain genomes for metagenomic binning, comparative biology and taxonomic classification.</title>
        <authorList>
            <person name="Goeker M."/>
        </authorList>
    </citation>
    <scope>NUCLEOTIDE SEQUENCE [LARGE SCALE GENOMIC DNA]</scope>
    <source>
        <strain evidence="6 7">DSM 25903</strain>
    </source>
</reference>
<dbReference type="OrthoDB" id="7618373at2"/>